<dbReference type="SUPFAM" id="SSF101148">
    <property type="entry name" value="Plant invertase/pectin methylesterase inhibitor"/>
    <property type="match status" value="1"/>
</dbReference>
<name>A0A3B6LVM8_WHEAT</name>
<dbReference type="Gramene" id="TraesKAR5B01G0416360.1">
    <property type="protein sequence ID" value="cds.TraesKAR5B01G0416360.1"/>
    <property type="gene ID" value="TraesKAR5B01G0416360"/>
</dbReference>
<dbReference type="GO" id="GO:0046910">
    <property type="term" value="F:pectinesterase inhibitor activity"/>
    <property type="evidence" value="ECO:0000318"/>
    <property type="project" value="GO_Central"/>
</dbReference>
<dbReference type="Gene3D" id="2.160.20.10">
    <property type="entry name" value="Single-stranded right-handed beta-helix, Pectin lyase-like"/>
    <property type="match status" value="1"/>
</dbReference>
<comment type="catalytic activity">
    <reaction evidence="10">
        <text>[(1-&gt;4)-alpha-D-galacturonosyl methyl ester](n) + n H2O = [(1-&gt;4)-alpha-D-galacturonosyl](n) + n methanol + n H(+)</text>
        <dbReference type="Rhea" id="RHEA:22380"/>
        <dbReference type="Rhea" id="RHEA-COMP:14570"/>
        <dbReference type="Rhea" id="RHEA-COMP:14573"/>
        <dbReference type="ChEBI" id="CHEBI:15377"/>
        <dbReference type="ChEBI" id="CHEBI:15378"/>
        <dbReference type="ChEBI" id="CHEBI:17790"/>
        <dbReference type="ChEBI" id="CHEBI:140522"/>
        <dbReference type="ChEBI" id="CHEBI:140523"/>
        <dbReference type="EC" id="3.1.1.11"/>
    </reaction>
</comment>
<dbReference type="EnsemblPlants" id="TraesCS5B02G458900.1">
    <property type="protein sequence ID" value="TraesCS5B02G458900.1"/>
    <property type="gene ID" value="TraesCS5B02G458900"/>
</dbReference>
<evidence type="ECO:0000313" key="14">
    <source>
        <dbReference type="EnsemblPlants" id="TraesCS5B02G458900.1"/>
    </source>
</evidence>
<comment type="similarity">
    <text evidence="4">In the C-terminal section; belongs to the pectinesterase family.</text>
</comment>
<reference evidence="14" key="1">
    <citation type="submission" date="2018-08" db="EMBL/GenBank/DDBJ databases">
        <authorList>
            <person name="Rossello M."/>
        </authorList>
    </citation>
    <scope>NUCLEOTIDE SEQUENCE [LARGE SCALE GENOMIC DNA]</scope>
    <source>
        <strain evidence="14">cv. Chinese Spring</strain>
    </source>
</reference>
<dbReference type="InterPro" id="IPR011050">
    <property type="entry name" value="Pectin_lyase_fold/virulence"/>
</dbReference>
<protein>
    <recommendedName>
        <fullName evidence="5 10">Pectinesterase</fullName>
        <ecNumber evidence="5 10">3.1.1.11</ecNumber>
    </recommendedName>
</protein>
<dbReference type="PROSITE" id="PS00503">
    <property type="entry name" value="PECTINESTERASE_2"/>
    <property type="match status" value="1"/>
</dbReference>
<keyword evidence="15" id="KW-1185">Reference proteome</keyword>
<dbReference type="Pfam" id="PF01095">
    <property type="entry name" value="Pectinesterase"/>
    <property type="match status" value="1"/>
</dbReference>
<dbReference type="InterPro" id="IPR035513">
    <property type="entry name" value="Invertase/methylesterase_inhib"/>
</dbReference>
<feature type="region of interest" description="Disordered" evidence="11">
    <location>
        <begin position="232"/>
        <end position="277"/>
    </location>
</feature>
<evidence type="ECO:0000256" key="6">
    <source>
        <dbReference type="ARBA" id="ARBA00022512"/>
    </source>
</evidence>
<accession>A0A3B6LVM8</accession>
<sequence>MAMPRSAPAEPDESASRTKLLVGGIAAFLLLAIIIGTAAFIVSERAEDEGETNKKAMAATMRTVDLFCSPTDYQATCKETLTKPLERSDNQVDHPHAAAAAAITAVGRELSRGFNESSLLEAVRQSNDTLVHEALLDCKMLLDDCAADVTRALSTVAWRGVDGPAQDLQAWLSAVITFQGSCVDMFPKGDVRVQIKEIMEKAREISSNAIAIIQQGAALAAMIEIDAGAKVTLPNDADDDDDDDDDNNGKDDTPAEQSDGERQLQESVSDVPTWVPSEDRRILEEAEEERNGVLTPNVTVAKDGSGQFTNISAALDALPKNYSGRYVIYIKEGVYDESVNVTNGMSNITMYGDGPKKSIITGSKSVGDGVRMWRTATLAVDGDRFMAVKMGIRNTAGDEKQQAIAVRVKGDRAIFFNCRIDGHQDTLFAQAYRQYYRSCIVSGTVDFIFGDAAAVFQRCVLLVKDPLPGKPGVVTAHGRRDRQQTTGFVLHRTRIVADEALASKSSTVKTFLGRPWKEYSRVIVIESVIDGFVHAQGYMPWEGKNNLGTAFYGEYGNVGDGANITARQEMKGFHVLNKDKSKVFTVERFLNGGEWIPETGTPVRLGLFG</sequence>
<dbReference type="Gramene" id="TraesCS5B02G458900.1">
    <property type="protein sequence ID" value="TraesCS5B02G458900.1"/>
    <property type="gene ID" value="TraesCS5B02G458900"/>
</dbReference>
<dbReference type="Gramene" id="TraesLAC5B03G02941340.1">
    <property type="protein sequence ID" value="TraesLAC5B03G02941340.1"/>
    <property type="gene ID" value="TraesLAC5B03G02941340"/>
</dbReference>
<evidence type="ECO:0000256" key="3">
    <source>
        <dbReference type="ARBA" id="ARBA00006027"/>
    </source>
</evidence>
<keyword evidence="12" id="KW-0472">Membrane</keyword>
<evidence type="ECO:0000256" key="2">
    <source>
        <dbReference type="ARBA" id="ARBA00005184"/>
    </source>
</evidence>
<dbReference type="InterPro" id="IPR006501">
    <property type="entry name" value="Pectinesterase_inhib_dom"/>
</dbReference>
<dbReference type="InterPro" id="IPR000070">
    <property type="entry name" value="Pectinesterase_cat"/>
</dbReference>
<dbReference type="GO" id="GO:0045490">
    <property type="term" value="P:pectin catabolic process"/>
    <property type="evidence" value="ECO:0007669"/>
    <property type="project" value="UniProtKB-UniRule"/>
</dbReference>
<evidence type="ECO:0000256" key="1">
    <source>
        <dbReference type="ARBA" id="ARBA00004191"/>
    </source>
</evidence>
<dbReference type="CDD" id="cd15798">
    <property type="entry name" value="PMEI-like_3"/>
    <property type="match status" value="1"/>
</dbReference>
<dbReference type="Gramene" id="TraesNOR5B03G03014670.1">
    <property type="protein sequence ID" value="TraesNOR5B03G03014670.1"/>
    <property type="gene ID" value="TraesNOR5B03G03014670"/>
</dbReference>
<dbReference type="Gene3D" id="1.20.140.40">
    <property type="entry name" value="Invertase/pectin methylesterase inhibitor family protein"/>
    <property type="match status" value="1"/>
</dbReference>
<evidence type="ECO:0000256" key="9">
    <source>
        <dbReference type="PROSITE-ProRule" id="PRU10040"/>
    </source>
</evidence>
<dbReference type="GeneID" id="123117278"/>
<evidence type="ECO:0000256" key="12">
    <source>
        <dbReference type="SAM" id="Phobius"/>
    </source>
</evidence>
<dbReference type="UniPathway" id="UPA00545">
    <property type="reaction ID" value="UER00823"/>
</dbReference>
<dbReference type="Gramene" id="TraesWEE_scaffold_040915_01G000100.1">
    <property type="protein sequence ID" value="TraesWEE_scaffold_040915_01G000100.1"/>
    <property type="gene ID" value="TraesWEE_scaffold_040915_01G000100"/>
</dbReference>
<evidence type="ECO:0000313" key="15">
    <source>
        <dbReference type="Proteomes" id="UP000019116"/>
    </source>
</evidence>
<evidence type="ECO:0000256" key="5">
    <source>
        <dbReference type="ARBA" id="ARBA00013229"/>
    </source>
</evidence>
<keyword evidence="8 10" id="KW-0063">Aspartyl esterase</keyword>
<keyword evidence="12" id="KW-0812">Transmembrane</keyword>
<keyword evidence="6" id="KW-0134">Cell wall</keyword>
<dbReference type="NCBIfam" id="TIGR01614">
    <property type="entry name" value="PME_inhib"/>
    <property type="match status" value="1"/>
</dbReference>
<dbReference type="PaxDb" id="4565-Traes_5BL_EF3CE8FD3.1"/>
<dbReference type="RefSeq" id="XP_044393996.1">
    <property type="nucleotide sequence ID" value="XM_044538061.1"/>
</dbReference>
<proteinExistence type="inferred from homology"/>
<dbReference type="AlphaFoldDB" id="A0A3B6LVM8"/>
<keyword evidence="6" id="KW-0964">Secreted</keyword>
<dbReference type="InterPro" id="IPR012334">
    <property type="entry name" value="Pectin_lyas_fold"/>
</dbReference>
<feature type="domain" description="Pectinesterase inhibitor" evidence="13">
    <location>
        <begin position="59"/>
        <end position="212"/>
    </location>
</feature>
<gene>
    <name evidence="14" type="primary">LOC123117278</name>
</gene>
<feature type="compositionally biased region" description="Acidic residues" evidence="11">
    <location>
        <begin position="236"/>
        <end position="246"/>
    </location>
</feature>
<evidence type="ECO:0000259" key="13">
    <source>
        <dbReference type="SMART" id="SM00856"/>
    </source>
</evidence>
<evidence type="ECO:0000256" key="4">
    <source>
        <dbReference type="ARBA" id="ARBA00007786"/>
    </source>
</evidence>
<dbReference type="KEGG" id="taes:123117278"/>
<dbReference type="PANTHER" id="PTHR31707">
    <property type="entry name" value="PECTINESTERASE"/>
    <property type="match status" value="1"/>
</dbReference>
<dbReference type="Pfam" id="PF04043">
    <property type="entry name" value="PMEI"/>
    <property type="match status" value="1"/>
</dbReference>
<evidence type="ECO:0000256" key="7">
    <source>
        <dbReference type="ARBA" id="ARBA00022801"/>
    </source>
</evidence>
<evidence type="ECO:0000256" key="10">
    <source>
        <dbReference type="RuleBase" id="RU000589"/>
    </source>
</evidence>
<keyword evidence="7 10" id="KW-0378">Hydrolase</keyword>
<dbReference type="EC" id="3.1.1.11" evidence="5 10"/>
<dbReference type="GO" id="GO:0042545">
    <property type="term" value="P:cell wall modification"/>
    <property type="evidence" value="ECO:0007669"/>
    <property type="project" value="UniProtKB-UniRule"/>
</dbReference>
<dbReference type="Gramene" id="TraesLDM5B03G02989840.1">
    <property type="protein sequence ID" value="TraesLDM5B03G02989840.1"/>
    <property type="gene ID" value="TraesLDM5B03G02989840"/>
</dbReference>
<dbReference type="STRING" id="4565.A0A3B6LVM8"/>
<dbReference type="OrthoDB" id="2019149at2759"/>
<dbReference type="FunFam" id="2.160.20.10:FF:000029">
    <property type="entry name" value="Pectinesterase 4"/>
    <property type="match status" value="1"/>
</dbReference>
<dbReference type="Gramene" id="TraesSTA5B03G02977680.1">
    <property type="protein sequence ID" value="TraesSTA5B03G02977680.1"/>
    <property type="gene ID" value="TraesSTA5B03G02977680"/>
</dbReference>
<dbReference type="SMR" id="A0A3B6LVM8"/>
<reference evidence="14" key="2">
    <citation type="submission" date="2018-10" db="UniProtKB">
        <authorList>
            <consortium name="EnsemblPlants"/>
        </authorList>
    </citation>
    <scope>IDENTIFICATION</scope>
</reference>
<keyword evidence="12" id="KW-1133">Transmembrane helix</keyword>
<dbReference type="SMART" id="SM00856">
    <property type="entry name" value="PMEI"/>
    <property type="match status" value="1"/>
</dbReference>
<comment type="subcellular location">
    <subcellularLocation>
        <location evidence="1">Secreted</location>
        <location evidence="1">Cell wall</location>
    </subcellularLocation>
</comment>
<dbReference type="Gramene" id="TraesJAG5B03G02983860.1">
    <property type="protein sequence ID" value="TraesJAG5B03G02983860.1"/>
    <property type="gene ID" value="TraesJAG5B03G02983860"/>
</dbReference>
<dbReference type="InterPro" id="IPR033131">
    <property type="entry name" value="Pectinesterase_Asp_AS"/>
</dbReference>
<feature type="compositionally biased region" description="Basic and acidic residues" evidence="11">
    <location>
        <begin position="247"/>
        <end position="264"/>
    </location>
</feature>
<evidence type="ECO:0000256" key="8">
    <source>
        <dbReference type="ARBA" id="ARBA00023085"/>
    </source>
</evidence>
<organism evidence="14">
    <name type="scientific">Triticum aestivum</name>
    <name type="common">Wheat</name>
    <dbReference type="NCBI Taxonomy" id="4565"/>
    <lineage>
        <taxon>Eukaryota</taxon>
        <taxon>Viridiplantae</taxon>
        <taxon>Streptophyta</taxon>
        <taxon>Embryophyta</taxon>
        <taxon>Tracheophyta</taxon>
        <taxon>Spermatophyta</taxon>
        <taxon>Magnoliopsida</taxon>
        <taxon>Liliopsida</taxon>
        <taxon>Poales</taxon>
        <taxon>Poaceae</taxon>
        <taxon>BOP clade</taxon>
        <taxon>Pooideae</taxon>
        <taxon>Triticodae</taxon>
        <taxon>Triticeae</taxon>
        <taxon>Triticinae</taxon>
        <taxon>Triticum</taxon>
    </lineage>
</organism>
<dbReference type="Proteomes" id="UP000019116">
    <property type="component" value="Chromosome 5B"/>
</dbReference>
<evidence type="ECO:0000256" key="11">
    <source>
        <dbReference type="SAM" id="MobiDB-lite"/>
    </source>
</evidence>
<comment type="pathway">
    <text evidence="2 10">Glycan metabolism; pectin degradation; 2-dehydro-3-deoxy-D-gluconate from pectin: step 1/5.</text>
</comment>
<feature type="active site" evidence="9">
    <location>
        <position position="446"/>
    </location>
</feature>
<feature type="transmembrane region" description="Helical" evidence="12">
    <location>
        <begin position="20"/>
        <end position="42"/>
    </location>
</feature>
<comment type="similarity">
    <text evidence="3">In the N-terminal section; belongs to the PMEI family.</text>
</comment>
<dbReference type="SUPFAM" id="SSF51126">
    <property type="entry name" value="Pectin lyase-like"/>
    <property type="match status" value="1"/>
</dbReference>
<dbReference type="Gramene" id="TraesCS5B03G1126600.1">
    <property type="protein sequence ID" value="TraesCS5B03G1126600.1.CDS"/>
    <property type="gene ID" value="TraesCS5B03G1126600"/>
</dbReference>
<dbReference type="Gramene" id="TraesMAC5B03G02984440.1">
    <property type="protein sequence ID" value="TraesMAC5B03G02984440.1"/>
    <property type="gene ID" value="TraesMAC5B03G02984440"/>
</dbReference>
<dbReference type="OMA" id="YTGRYFI"/>
<dbReference type="GO" id="GO:0030599">
    <property type="term" value="F:pectinesterase activity"/>
    <property type="evidence" value="ECO:0000318"/>
    <property type="project" value="GO_Central"/>
</dbReference>